<accession>A0AA38CE98</accession>
<evidence type="ECO:0000313" key="2">
    <source>
        <dbReference type="EMBL" id="KAH9298850.1"/>
    </source>
</evidence>
<evidence type="ECO:0000313" key="3">
    <source>
        <dbReference type="Proteomes" id="UP000824469"/>
    </source>
</evidence>
<dbReference type="AlphaFoldDB" id="A0AA38CE98"/>
<evidence type="ECO:0000259" key="1">
    <source>
        <dbReference type="Pfam" id="PF24626"/>
    </source>
</evidence>
<dbReference type="Proteomes" id="UP000824469">
    <property type="component" value="Unassembled WGS sequence"/>
</dbReference>
<dbReference type="PANTHER" id="PTHR46148:SF60">
    <property type="entry name" value="CHROMO DOMAIN-CONTAINING PROTEIN"/>
    <property type="match status" value="1"/>
</dbReference>
<name>A0AA38CE98_TAXCH</name>
<feature type="non-terminal residue" evidence="2">
    <location>
        <position position="1"/>
    </location>
</feature>
<comment type="caution">
    <text evidence="2">The sequence shown here is derived from an EMBL/GenBank/DDBJ whole genome shotgun (WGS) entry which is preliminary data.</text>
</comment>
<gene>
    <name evidence="2" type="ORF">KI387_030532</name>
</gene>
<keyword evidence="3" id="KW-1185">Reference proteome</keyword>
<dbReference type="PANTHER" id="PTHR46148">
    <property type="entry name" value="CHROMO DOMAIN-CONTAINING PROTEIN"/>
    <property type="match status" value="1"/>
</dbReference>
<reference evidence="2 3" key="1">
    <citation type="journal article" date="2021" name="Nat. Plants">
        <title>The Taxus genome provides insights into paclitaxel biosynthesis.</title>
        <authorList>
            <person name="Xiong X."/>
            <person name="Gou J."/>
            <person name="Liao Q."/>
            <person name="Li Y."/>
            <person name="Zhou Q."/>
            <person name="Bi G."/>
            <person name="Li C."/>
            <person name="Du R."/>
            <person name="Wang X."/>
            <person name="Sun T."/>
            <person name="Guo L."/>
            <person name="Liang H."/>
            <person name="Lu P."/>
            <person name="Wu Y."/>
            <person name="Zhang Z."/>
            <person name="Ro D.K."/>
            <person name="Shang Y."/>
            <person name="Huang S."/>
            <person name="Yan J."/>
        </authorList>
    </citation>
    <scope>NUCLEOTIDE SEQUENCE [LARGE SCALE GENOMIC DNA]</scope>
    <source>
        <strain evidence="2">Ta-2019</strain>
    </source>
</reference>
<feature type="domain" description="Tf2-1-like SH3-like" evidence="1">
    <location>
        <begin position="2"/>
        <end position="47"/>
    </location>
</feature>
<dbReference type="Pfam" id="PF24626">
    <property type="entry name" value="SH3_Tf2-1"/>
    <property type="match status" value="1"/>
</dbReference>
<organism evidence="2 3">
    <name type="scientific">Taxus chinensis</name>
    <name type="common">Chinese yew</name>
    <name type="synonym">Taxus wallichiana var. chinensis</name>
    <dbReference type="NCBI Taxonomy" id="29808"/>
    <lineage>
        <taxon>Eukaryota</taxon>
        <taxon>Viridiplantae</taxon>
        <taxon>Streptophyta</taxon>
        <taxon>Embryophyta</taxon>
        <taxon>Tracheophyta</taxon>
        <taxon>Spermatophyta</taxon>
        <taxon>Pinopsida</taxon>
        <taxon>Pinidae</taxon>
        <taxon>Conifers II</taxon>
        <taxon>Cupressales</taxon>
        <taxon>Taxaceae</taxon>
        <taxon>Taxus</taxon>
    </lineage>
</organism>
<proteinExistence type="predicted"/>
<dbReference type="EMBL" id="JAHRHJ020000010">
    <property type="protein sequence ID" value="KAH9298850.1"/>
    <property type="molecule type" value="Genomic_DNA"/>
</dbReference>
<protein>
    <recommendedName>
        <fullName evidence="1">Tf2-1-like SH3-like domain-containing protein</fullName>
    </recommendedName>
</protein>
<feature type="non-terminal residue" evidence="2">
    <location>
        <position position="52"/>
    </location>
</feature>
<sequence>AAKLSPRFVGPFEIVEIINPVAYRLALPPALSRMHDVFHISLLKKYVSDLSH</sequence>
<dbReference type="InterPro" id="IPR056924">
    <property type="entry name" value="SH3_Tf2-1"/>
</dbReference>